<dbReference type="CDD" id="cd00130">
    <property type="entry name" value="PAS"/>
    <property type="match status" value="1"/>
</dbReference>
<dbReference type="SMART" id="SM00086">
    <property type="entry name" value="PAC"/>
    <property type="match status" value="1"/>
</dbReference>
<evidence type="ECO:0000313" key="6">
    <source>
        <dbReference type="Proteomes" id="UP001596410"/>
    </source>
</evidence>
<reference evidence="6" key="1">
    <citation type="journal article" date="2019" name="Int. J. Syst. Evol. Microbiol.">
        <title>The Global Catalogue of Microorganisms (GCM) 10K type strain sequencing project: providing services to taxonomists for standard genome sequencing and annotation.</title>
        <authorList>
            <consortium name="The Broad Institute Genomics Platform"/>
            <consortium name="The Broad Institute Genome Sequencing Center for Infectious Disease"/>
            <person name="Wu L."/>
            <person name="Ma J."/>
        </authorList>
    </citation>
    <scope>NUCLEOTIDE SEQUENCE [LARGE SCALE GENOMIC DNA]</scope>
    <source>
        <strain evidence="6">CGMCC 4.1621</strain>
    </source>
</reference>
<dbReference type="InterPro" id="IPR001633">
    <property type="entry name" value="EAL_dom"/>
</dbReference>
<proteinExistence type="predicted"/>
<dbReference type="RefSeq" id="WP_390217656.1">
    <property type="nucleotide sequence ID" value="NZ_JBHSZV010000057.1"/>
</dbReference>
<protein>
    <submittedName>
        <fullName evidence="5">Bifunctional diguanylate cyclase/phosphodiesterase</fullName>
    </submittedName>
</protein>
<dbReference type="PANTHER" id="PTHR44757:SF2">
    <property type="entry name" value="BIOFILM ARCHITECTURE MAINTENANCE PROTEIN MBAA"/>
    <property type="match status" value="1"/>
</dbReference>
<dbReference type="InterPro" id="IPR000160">
    <property type="entry name" value="GGDEF_dom"/>
</dbReference>
<dbReference type="Gene3D" id="3.20.20.450">
    <property type="entry name" value="EAL domain"/>
    <property type="match status" value="1"/>
</dbReference>
<dbReference type="PROSITE" id="PS50887">
    <property type="entry name" value="GGDEF"/>
    <property type="match status" value="1"/>
</dbReference>
<dbReference type="InterPro" id="IPR052155">
    <property type="entry name" value="Biofilm_reg_signaling"/>
</dbReference>
<accession>A0ABW2ENF4</accession>
<feature type="domain" description="EAL" evidence="3">
    <location>
        <begin position="314"/>
        <end position="565"/>
    </location>
</feature>
<dbReference type="SUPFAM" id="SSF55073">
    <property type="entry name" value="Nucleotide cyclase"/>
    <property type="match status" value="1"/>
</dbReference>
<sequence>MSYEAELDKAQKKLRDIELALNESSIVAITDSKGDIQFANDKFCKISKYSREDLIGRNQSIVNSGYHSRTFFKDMWQTIGKGKVWRGELKNKAKDDTYYWVDTTIVPFTKDNGKPYQYIAIRHDITKRKHYEETIEQMAYYDPLTSLPNRNLLCEWLNNRSKDKEDHITVLFLDIDRFKSINDNFGHHIGDLILKESARRLENCLHQADFILREGGDEFVIFLDGYKNKKDVISITNEILEQFTLPFDVNNRQIITTTSIGITMNTAKEPQGDYLQYVETLIKRADTAMYHAKKQGGNTYCFNTHDQNNEMERYYQIEQEIKLALQQRQFSIVYQPLINLDSNQIIGAEALLRWENPKLGSVAPSEFIPLLEELGLIIPVGDWILKSVCKQLKTWQDNEIFLQKVSVNVSPIQFRNEHFVTDLKQVLEETQLDPQFLELEITEGTIINAGSAMNILTELKDLGVKISIDDFGTGYSSLSYLKKLSIDTLKIDKSFIDDLDSDGEIIVNTIINMGRNLKYTVLAEGIENREQLHYLKHQDCHEGQGYYWSKPVEVDDIPKLYHHSINSLENSLN</sequence>
<feature type="domain" description="PAC" evidence="2">
    <location>
        <begin position="85"/>
        <end position="137"/>
    </location>
</feature>
<dbReference type="SUPFAM" id="SSF141868">
    <property type="entry name" value="EAL domain-like"/>
    <property type="match status" value="1"/>
</dbReference>
<comment type="caution">
    <text evidence="5">The sequence shown here is derived from an EMBL/GenBank/DDBJ whole genome shotgun (WGS) entry which is preliminary data.</text>
</comment>
<dbReference type="InterPro" id="IPR035965">
    <property type="entry name" value="PAS-like_dom_sf"/>
</dbReference>
<dbReference type="PROSITE" id="PS50113">
    <property type="entry name" value="PAC"/>
    <property type="match status" value="1"/>
</dbReference>
<organism evidence="5 6">
    <name type="scientific">Halobacillus seohaensis</name>
    <dbReference type="NCBI Taxonomy" id="447421"/>
    <lineage>
        <taxon>Bacteria</taxon>
        <taxon>Bacillati</taxon>
        <taxon>Bacillota</taxon>
        <taxon>Bacilli</taxon>
        <taxon>Bacillales</taxon>
        <taxon>Bacillaceae</taxon>
        <taxon>Halobacillus</taxon>
    </lineage>
</organism>
<dbReference type="InterPro" id="IPR000700">
    <property type="entry name" value="PAS-assoc_C"/>
</dbReference>
<dbReference type="Pfam" id="PF13426">
    <property type="entry name" value="PAS_9"/>
    <property type="match status" value="1"/>
</dbReference>
<dbReference type="Proteomes" id="UP001596410">
    <property type="component" value="Unassembled WGS sequence"/>
</dbReference>
<keyword evidence="6" id="KW-1185">Reference proteome</keyword>
<evidence type="ECO:0000259" key="3">
    <source>
        <dbReference type="PROSITE" id="PS50883"/>
    </source>
</evidence>
<dbReference type="InterPro" id="IPR029787">
    <property type="entry name" value="Nucleotide_cyclase"/>
</dbReference>
<dbReference type="CDD" id="cd01948">
    <property type="entry name" value="EAL"/>
    <property type="match status" value="1"/>
</dbReference>
<evidence type="ECO:0000313" key="5">
    <source>
        <dbReference type="EMBL" id="MFC7063813.1"/>
    </source>
</evidence>
<dbReference type="InterPro" id="IPR001610">
    <property type="entry name" value="PAC"/>
</dbReference>
<gene>
    <name evidence="5" type="ORF">ACFQIC_18610</name>
</gene>
<dbReference type="InterPro" id="IPR043128">
    <property type="entry name" value="Rev_trsase/Diguanyl_cyclase"/>
</dbReference>
<evidence type="ECO:0000259" key="1">
    <source>
        <dbReference type="PROSITE" id="PS50112"/>
    </source>
</evidence>
<dbReference type="SMART" id="SM00267">
    <property type="entry name" value="GGDEF"/>
    <property type="match status" value="1"/>
</dbReference>
<dbReference type="PANTHER" id="PTHR44757">
    <property type="entry name" value="DIGUANYLATE CYCLASE DGCP"/>
    <property type="match status" value="1"/>
</dbReference>
<evidence type="ECO:0000259" key="4">
    <source>
        <dbReference type="PROSITE" id="PS50887"/>
    </source>
</evidence>
<dbReference type="NCBIfam" id="TIGR00229">
    <property type="entry name" value="sensory_box"/>
    <property type="match status" value="1"/>
</dbReference>
<dbReference type="NCBIfam" id="TIGR00254">
    <property type="entry name" value="GGDEF"/>
    <property type="match status" value="1"/>
</dbReference>
<dbReference type="InterPro" id="IPR000014">
    <property type="entry name" value="PAS"/>
</dbReference>
<feature type="domain" description="GGDEF" evidence="4">
    <location>
        <begin position="166"/>
        <end position="305"/>
    </location>
</feature>
<name>A0ABW2ENF4_9BACI</name>
<dbReference type="Gene3D" id="3.30.450.20">
    <property type="entry name" value="PAS domain"/>
    <property type="match status" value="1"/>
</dbReference>
<dbReference type="InterPro" id="IPR035919">
    <property type="entry name" value="EAL_sf"/>
</dbReference>
<evidence type="ECO:0000259" key="2">
    <source>
        <dbReference type="PROSITE" id="PS50113"/>
    </source>
</evidence>
<dbReference type="SUPFAM" id="SSF55785">
    <property type="entry name" value="PYP-like sensor domain (PAS domain)"/>
    <property type="match status" value="1"/>
</dbReference>
<dbReference type="EMBL" id="JBHSZV010000057">
    <property type="protein sequence ID" value="MFC7063813.1"/>
    <property type="molecule type" value="Genomic_DNA"/>
</dbReference>
<dbReference type="Pfam" id="PF00563">
    <property type="entry name" value="EAL"/>
    <property type="match status" value="1"/>
</dbReference>
<dbReference type="PROSITE" id="PS50883">
    <property type="entry name" value="EAL"/>
    <property type="match status" value="1"/>
</dbReference>
<dbReference type="SMART" id="SM00052">
    <property type="entry name" value="EAL"/>
    <property type="match status" value="1"/>
</dbReference>
<feature type="domain" description="PAS" evidence="1">
    <location>
        <begin position="10"/>
        <end position="58"/>
    </location>
</feature>
<dbReference type="Gene3D" id="3.30.70.270">
    <property type="match status" value="1"/>
</dbReference>
<dbReference type="PROSITE" id="PS50112">
    <property type="entry name" value="PAS"/>
    <property type="match status" value="1"/>
</dbReference>
<dbReference type="Pfam" id="PF00990">
    <property type="entry name" value="GGDEF"/>
    <property type="match status" value="1"/>
</dbReference>
<dbReference type="CDD" id="cd01949">
    <property type="entry name" value="GGDEF"/>
    <property type="match status" value="1"/>
</dbReference>